<reference evidence="3" key="1">
    <citation type="journal article" date="2019" name="Int. J. Syst. Evol. Microbiol.">
        <title>The Global Catalogue of Microorganisms (GCM) 10K type strain sequencing project: providing services to taxonomists for standard genome sequencing and annotation.</title>
        <authorList>
            <consortium name="The Broad Institute Genomics Platform"/>
            <consortium name="The Broad Institute Genome Sequencing Center for Infectious Disease"/>
            <person name="Wu L."/>
            <person name="Ma J."/>
        </authorList>
    </citation>
    <scope>NUCLEOTIDE SEQUENCE [LARGE SCALE GENOMIC DNA]</scope>
    <source>
        <strain evidence="3">JCM 32226</strain>
    </source>
</reference>
<dbReference type="Proteomes" id="UP001501321">
    <property type="component" value="Unassembled WGS sequence"/>
</dbReference>
<evidence type="ECO:0000256" key="1">
    <source>
        <dbReference type="SAM" id="MobiDB-lite"/>
    </source>
</evidence>
<comment type="caution">
    <text evidence="2">The sequence shown here is derived from an EMBL/GenBank/DDBJ whole genome shotgun (WGS) entry which is preliminary data.</text>
</comment>
<evidence type="ECO:0000313" key="2">
    <source>
        <dbReference type="EMBL" id="GAA4493693.1"/>
    </source>
</evidence>
<keyword evidence="3" id="KW-1185">Reference proteome</keyword>
<dbReference type="RefSeq" id="WP_345009595.1">
    <property type="nucleotide sequence ID" value="NZ_BAABFC010000001.1"/>
</dbReference>
<accession>A0ABP8PX08</accession>
<protein>
    <submittedName>
        <fullName evidence="2">Uncharacterized protein</fullName>
    </submittedName>
</protein>
<name>A0ABP8PX08_9GAMM</name>
<proteinExistence type="predicted"/>
<organism evidence="2 3">
    <name type="scientific">Pseudaeromonas paramecii</name>
    <dbReference type="NCBI Taxonomy" id="2138166"/>
    <lineage>
        <taxon>Bacteria</taxon>
        <taxon>Pseudomonadati</taxon>
        <taxon>Pseudomonadota</taxon>
        <taxon>Gammaproteobacteria</taxon>
        <taxon>Aeromonadales</taxon>
        <taxon>Aeromonadaceae</taxon>
        <taxon>Pseudaeromonas</taxon>
    </lineage>
</organism>
<dbReference type="EMBL" id="BAABFC010000001">
    <property type="protein sequence ID" value="GAA4493693.1"/>
    <property type="molecule type" value="Genomic_DNA"/>
</dbReference>
<evidence type="ECO:0000313" key="3">
    <source>
        <dbReference type="Proteomes" id="UP001501321"/>
    </source>
</evidence>
<feature type="region of interest" description="Disordered" evidence="1">
    <location>
        <begin position="123"/>
        <end position="146"/>
    </location>
</feature>
<gene>
    <name evidence="2" type="ORF">GCM10023095_04330</name>
</gene>
<feature type="compositionally biased region" description="Basic and acidic residues" evidence="1">
    <location>
        <begin position="130"/>
        <end position="146"/>
    </location>
</feature>
<sequence length="146" mass="16061">MQQNPLDLLDEQDRKELEQLLAVIHSQTLSAAAKLEEVGRLLAKHGLIIEAPRTEPTWSASELASEMGITAHAVGRLATLHGLKVAGFGEWRLGKAPNGKQIETFVYNAAGRARLLEIMESPNDQSCCQRTRDPRADRVHPSDETA</sequence>